<protein>
    <submittedName>
        <fullName evidence="1">Uncharacterized protein</fullName>
    </submittedName>
</protein>
<evidence type="ECO:0000313" key="2">
    <source>
        <dbReference type="Proteomes" id="UP000004171"/>
    </source>
</evidence>
<sequence length="119" mass="12989">MGQKDISPTRLTSARTSFKAMEAALINSAGSFIVSDITGTIDEGTTSIKSMTASLVDTVDSLDGYLNAVALAFSKTDQDLATNITEGTKVFNMKNDSEDRYIRSKNENIRRSQSYNSLY</sequence>
<dbReference type="RefSeq" id="WP_002922978.1">
    <property type="nucleotide sequence ID" value="NZ_GL890990.1"/>
</dbReference>
<dbReference type="AlphaFoldDB" id="F3UEC7"/>
<reference evidence="1 2" key="1">
    <citation type="submission" date="2011-03" db="EMBL/GenBank/DDBJ databases">
        <authorList>
            <person name="Muzny D."/>
            <person name="Qin X."/>
            <person name="Deng J."/>
            <person name="Jiang H."/>
            <person name="Liu Y."/>
            <person name="Qu J."/>
            <person name="Song X.-Z."/>
            <person name="Zhang L."/>
            <person name="Thornton R."/>
            <person name="Coyle M."/>
            <person name="Francisco L."/>
            <person name="Jackson L."/>
            <person name="Javaid M."/>
            <person name="Korchina V."/>
            <person name="Kovar C."/>
            <person name="Mata R."/>
            <person name="Mathew T."/>
            <person name="Ngo R."/>
            <person name="Nguyen L."/>
            <person name="Nguyen N."/>
            <person name="Okwuonu G."/>
            <person name="Ongeri F."/>
            <person name="Pham C."/>
            <person name="Simmons D."/>
            <person name="Wilczek-Boney K."/>
            <person name="Hale W."/>
            <person name="Jakkamsetti A."/>
            <person name="Pham P."/>
            <person name="Ruth R."/>
            <person name="San Lucas F."/>
            <person name="Warren J."/>
            <person name="Zhang J."/>
            <person name="Zhao Z."/>
            <person name="Zhou C."/>
            <person name="Zhu D."/>
            <person name="Lee S."/>
            <person name="Bess C."/>
            <person name="Blankenburg K."/>
            <person name="Forbes L."/>
            <person name="Fu Q."/>
            <person name="Gubbala S."/>
            <person name="Hirani K."/>
            <person name="Jayaseelan J.C."/>
            <person name="Lara F."/>
            <person name="Munidasa M."/>
            <person name="Palculict T."/>
            <person name="Patil S."/>
            <person name="Pu L.-L."/>
            <person name="Saada N."/>
            <person name="Tang L."/>
            <person name="Weissenberger G."/>
            <person name="Zhu Y."/>
            <person name="Hemphill L."/>
            <person name="Shang Y."/>
            <person name="Youmans B."/>
            <person name="Ayvaz T."/>
            <person name="Ross M."/>
            <person name="Santibanez J."/>
            <person name="Aqrawi P."/>
            <person name="Gross S."/>
            <person name="Joshi V."/>
            <person name="Fowler G."/>
            <person name="Nazareth L."/>
            <person name="Reid J."/>
            <person name="Worley K."/>
            <person name="Petrosino J."/>
            <person name="Highlander S."/>
            <person name="Gibbs R."/>
        </authorList>
    </citation>
    <scope>NUCLEOTIDE SEQUENCE [LARGE SCALE GENOMIC DNA]</scope>
    <source>
        <strain evidence="1 2">SK1056</strain>
    </source>
</reference>
<dbReference type="EMBL" id="AFFL01000006">
    <property type="protein sequence ID" value="EGJ36685.1"/>
    <property type="molecule type" value="Genomic_DNA"/>
</dbReference>
<evidence type="ECO:0000313" key="1">
    <source>
        <dbReference type="EMBL" id="EGJ36685.1"/>
    </source>
</evidence>
<dbReference type="PATRIC" id="fig|888820.3.peg.1935"/>
<name>F3UEC7_STRSA</name>
<organism evidence="1 2">
    <name type="scientific">Streptococcus sanguinis SK1056</name>
    <dbReference type="NCBI Taxonomy" id="888820"/>
    <lineage>
        <taxon>Bacteria</taxon>
        <taxon>Bacillati</taxon>
        <taxon>Bacillota</taxon>
        <taxon>Bacilli</taxon>
        <taxon>Lactobacillales</taxon>
        <taxon>Streptococcaceae</taxon>
        <taxon>Streptococcus</taxon>
    </lineage>
</organism>
<accession>F3UEC7</accession>
<gene>
    <name evidence="1" type="ORF">HMPREF9393_1981</name>
</gene>
<dbReference type="Proteomes" id="UP000004171">
    <property type="component" value="Unassembled WGS sequence"/>
</dbReference>
<dbReference type="HOGENOM" id="CLU_2060163_0_0_9"/>
<proteinExistence type="predicted"/>
<comment type="caution">
    <text evidence="1">The sequence shown here is derived from an EMBL/GenBank/DDBJ whole genome shotgun (WGS) entry which is preliminary data.</text>
</comment>